<evidence type="ECO:0000313" key="1">
    <source>
        <dbReference type="EMBL" id="KAK9928409.1"/>
    </source>
</evidence>
<reference evidence="1 2" key="1">
    <citation type="journal article" date="2023" name="G3 (Bethesda)">
        <title>A chromosome-length genome assembly and annotation of blackberry (Rubus argutus, cv. 'Hillquist').</title>
        <authorList>
            <person name="Bruna T."/>
            <person name="Aryal R."/>
            <person name="Dudchenko O."/>
            <person name="Sargent D.J."/>
            <person name="Mead D."/>
            <person name="Buti M."/>
            <person name="Cavallini A."/>
            <person name="Hytonen T."/>
            <person name="Andres J."/>
            <person name="Pham M."/>
            <person name="Weisz D."/>
            <person name="Mascagni F."/>
            <person name="Usai G."/>
            <person name="Natali L."/>
            <person name="Bassil N."/>
            <person name="Fernandez G.E."/>
            <person name="Lomsadze A."/>
            <person name="Armour M."/>
            <person name="Olukolu B."/>
            <person name="Poorten T."/>
            <person name="Britton C."/>
            <person name="Davik J."/>
            <person name="Ashrafi H."/>
            <person name="Aiden E.L."/>
            <person name="Borodovsky M."/>
            <person name="Worthington M."/>
        </authorList>
    </citation>
    <scope>NUCLEOTIDE SEQUENCE [LARGE SCALE GENOMIC DNA]</scope>
    <source>
        <strain evidence="1">PI 553951</strain>
    </source>
</reference>
<gene>
    <name evidence="1" type="ORF">M0R45_025546</name>
</gene>
<accession>A0AAW1WXA1</accession>
<dbReference type="Proteomes" id="UP001457282">
    <property type="component" value="Unassembled WGS sequence"/>
</dbReference>
<organism evidence="1 2">
    <name type="scientific">Rubus argutus</name>
    <name type="common">Southern blackberry</name>
    <dbReference type="NCBI Taxonomy" id="59490"/>
    <lineage>
        <taxon>Eukaryota</taxon>
        <taxon>Viridiplantae</taxon>
        <taxon>Streptophyta</taxon>
        <taxon>Embryophyta</taxon>
        <taxon>Tracheophyta</taxon>
        <taxon>Spermatophyta</taxon>
        <taxon>Magnoliopsida</taxon>
        <taxon>eudicotyledons</taxon>
        <taxon>Gunneridae</taxon>
        <taxon>Pentapetalae</taxon>
        <taxon>rosids</taxon>
        <taxon>fabids</taxon>
        <taxon>Rosales</taxon>
        <taxon>Rosaceae</taxon>
        <taxon>Rosoideae</taxon>
        <taxon>Rosoideae incertae sedis</taxon>
        <taxon>Rubus</taxon>
    </lineage>
</organism>
<comment type="caution">
    <text evidence="1">The sequence shown here is derived from an EMBL/GenBank/DDBJ whole genome shotgun (WGS) entry which is preliminary data.</text>
</comment>
<dbReference type="AlphaFoldDB" id="A0AAW1WXA1"/>
<proteinExistence type="predicted"/>
<evidence type="ECO:0000313" key="2">
    <source>
        <dbReference type="Proteomes" id="UP001457282"/>
    </source>
</evidence>
<name>A0AAW1WXA1_RUBAR</name>
<dbReference type="EMBL" id="JBEDUW010000005">
    <property type="protein sequence ID" value="KAK9928409.1"/>
    <property type="molecule type" value="Genomic_DNA"/>
</dbReference>
<protein>
    <submittedName>
        <fullName evidence="1">Uncharacterized protein</fullName>
    </submittedName>
</protein>
<keyword evidence="2" id="KW-1185">Reference proteome</keyword>
<sequence length="135" mass="14894">MFKIGTGETSGHSALSWEFRESWQAWDAPILFSLTLSWGMWGRGDQWPFRTKLRVCRNLASMGFTHHILPCSVLRCGAEEGHEVMGAQSTKSCATWVGVPLYTRLRLLLVQGSAADFAAAEITSSSCSGSFPHLK</sequence>